<dbReference type="AlphaFoldDB" id="A0AAU3I7K3"/>
<dbReference type="PANTHER" id="PTHR38009">
    <property type="entry name" value="CONSERVED HYPOTHETICAL PHAGE TAIL PROTEIN"/>
    <property type="match status" value="1"/>
</dbReference>
<dbReference type="Pfam" id="PF06841">
    <property type="entry name" value="Phage_T4_gp19"/>
    <property type="match status" value="1"/>
</dbReference>
<dbReference type="EMBL" id="CP109546">
    <property type="protein sequence ID" value="WTZ13175.1"/>
    <property type="molecule type" value="Genomic_DNA"/>
</dbReference>
<reference evidence="1" key="1">
    <citation type="submission" date="2022-10" db="EMBL/GenBank/DDBJ databases">
        <title>The complete genomes of actinobacterial strains from the NBC collection.</title>
        <authorList>
            <person name="Joergensen T.S."/>
            <person name="Alvarez Arevalo M."/>
            <person name="Sterndorff E.B."/>
            <person name="Faurdal D."/>
            <person name="Vuksanovic O."/>
            <person name="Mourched A.-S."/>
            <person name="Charusanti P."/>
            <person name="Shaw S."/>
            <person name="Blin K."/>
            <person name="Weber T."/>
        </authorList>
    </citation>
    <scope>NUCLEOTIDE SEQUENCE</scope>
    <source>
        <strain evidence="1">NBC_01393</strain>
    </source>
</reference>
<protein>
    <submittedName>
        <fullName evidence="1">Phage tail protein</fullName>
    </submittedName>
</protein>
<evidence type="ECO:0000313" key="1">
    <source>
        <dbReference type="EMBL" id="WTZ13175.1"/>
    </source>
</evidence>
<gene>
    <name evidence="1" type="ORF">OG699_37575</name>
</gene>
<organism evidence="1">
    <name type="scientific">Streptomyces sp. NBC_01393</name>
    <dbReference type="NCBI Taxonomy" id="2903851"/>
    <lineage>
        <taxon>Bacteria</taxon>
        <taxon>Bacillati</taxon>
        <taxon>Actinomycetota</taxon>
        <taxon>Actinomycetes</taxon>
        <taxon>Kitasatosporales</taxon>
        <taxon>Streptomycetaceae</taxon>
        <taxon>Streptomyces</taxon>
    </lineage>
</organism>
<dbReference type="InterPro" id="IPR010667">
    <property type="entry name" value="Phage_T4_Gp19"/>
</dbReference>
<sequence>MATTTNSIARLATDPLRNFKFQVQIQHPSLKTFARMGFMSVSGLNVTTEVIPYREGGMNTTTQKMPGQSDFAPITLSKGLVVGDSEMMDWMRQLFTVMQGEGSGEAGGDFRAMVDVYILDHPVTKGTTPAKAGFRIYNAWPTAVAFSDLDAGANAIVVQQMTLAHEGFEFKLAKGIGSGAVSFNSKK</sequence>
<dbReference type="NCBIfam" id="TIGR02241">
    <property type="entry name" value="conserved hypothetical phage tail region protein"/>
    <property type="match status" value="1"/>
</dbReference>
<accession>A0AAU3I7K3</accession>
<name>A0AAU3I7K3_9ACTN</name>
<dbReference type="GO" id="GO:0005198">
    <property type="term" value="F:structural molecule activity"/>
    <property type="evidence" value="ECO:0007669"/>
    <property type="project" value="InterPro"/>
</dbReference>
<dbReference type="InterPro" id="IPR011747">
    <property type="entry name" value="CHP02241"/>
</dbReference>
<dbReference type="PANTHER" id="PTHR38009:SF1">
    <property type="entry name" value="CONSERVED HYPOTHETICAL PHAGE TAIL PROTEIN"/>
    <property type="match status" value="1"/>
</dbReference>
<proteinExistence type="predicted"/>